<keyword evidence="2" id="KW-1185">Reference proteome</keyword>
<evidence type="ECO:0000313" key="1">
    <source>
        <dbReference type="EMBL" id="GAA4789880.1"/>
    </source>
</evidence>
<sequence length="75" mass="7692">MTHCPVLGLTPKSAISVGRATPRSISLRKTMNVETIRTPMTRATPGGSRSPERVVGAAAATPDAGGVVMYALAIS</sequence>
<dbReference type="Proteomes" id="UP001501265">
    <property type="component" value="Unassembled WGS sequence"/>
</dbReference>
<organism evidence="1 2">
    <name type="scientific">Streptomyces ziwulingensis</name>
    <dbReference type="NCBI Taxonomy" id="1045501"/>
    <lineage>
        <taxon>Bacteria</taxon>
        <taxon>Bacillati</taxon>
        <taxon>Actinomycetota</taxon>
        <taxon>Actinomycetes</taxon>
        <taxon>Kitasatosporales</taxon>
        <taxon>Streptomycetaceae</taxon>
        <taxon>Streptomyces</taxon>
    </lineage>
</organism>
<protein>
    <submittedName>
        <fullName evidence="1">Uncharacterized protein</fullName>
    </submittedName>
</protein>
<reference evidence="2" key="1">
    <citation type="journal article" date="2019" name="Int. J. Syst. Evol. Microbiol.">
        <title>The Global Catalogue of Microorganisms (GCM) 10K type strain sequencing project: providing services to taxonomists for standard genome sequencing and annotation.</title>
        <authorList>
            <consortium name="The Broad Institute Genomics Platform"/>
            <consortium name="The Broad Institute Genome Sequencing Center for Infectious Disease"/>
            <person name="Wu L."/>
            <person name="Ma J."/>
        </authorList>
    </citation>
    <scope>NUCLEOTIDE SEQUENCE [LARGE SCALE GENOMIC DNA]</scope>
    <source>
        <strain evidence="2">JCM 18081</strain>
    </source>
</reference>
<evidence type="ECO:0000313" key="2">
    <source>
        <dbReference type="Proteomes" id="UP001501265"/>
    </source>
</evidence>
<gene>
    <name evidence="1" type="ORF">GCM10023220_13620</name>
</gene>
<name>A0ABP9B5D1_9ACTN</name>
<comment type="caution">
    <text evidence="1">The sequence shown here is derived from an EMBL/GenBank/DDBJ whole genome shotgun (WGS) entry which is preliminary data.</text>
</comment>
<proteinExistence type="predicted"/>
<dbReference type="EMBL" id="BAABIG010000013">
    <property type="protein sequence ID" value="GAA4789880.1"/>
    <property type="molecule type" value="Genomic_DNA"/>
</dbReference>
<accession>A0ABP9B5D1</accession>